<gene>
    <name evidence="13" type="ORF">CYMTET_21146</name>
</gene>
<keyword evidence="7 11" id="KW-0547">Nucleotide-binding</keyword>
<dbReference type="PRINTS" id="PR00989">
    <property type="entry name" value="ADENOKINASE"/>
</dbReference>
<dbReference type="EMBL" id="LGRX02010381">
    <property type="protein sequence ID" value="KAK3270456.1"/>
    <property type="molecule type" value="Genomic_DNA"/>
</dbReference>
<dbReference type="GO" id="GO:0006166">
    <property type="term" value="P:purine ribonucleoside salvage"/>
    <property type="evidence" value="ECO:0007669"/>
    <property type="project" value="UniProtKB-KW"/>
</dbReference>
<dbReference type="GO" id="GO:0004001">
    <property type="term" value="F:adenosine kinase activity"/>
    <property type="evidence" value="ECO:0007669"/>
    <property type="project" value="UniProtKB-UniRule"/>
</dbReference>
<keyword evidence="6 11" id="KW-0660">Purine salvage</keyword>
<dbReference type="GO" id="GO:0044209">
    <property type="term" value="P:AMP salvage"/>
    <property type="evidence" value="ECO:0007669"/>
    <property type="project" value="UniProtKB-UniRule"/>
</dbReference>
<dbReference type="InterPro" id="IPR001805">
    <property type="entry name" value="Adenokinase"/>
</dbReference>
<dbReference type="GO" id="GO:0005524">
    <property type="term" value="F:ATP binding"/>
    <property type="evidence" value="ECO:0007669"/>
    <property type="project" value="UniProtKB-UniRule"/>
</dbReference>
<protein>
    <recommendedName>
        <fullName evidence="4 11">Adenosine kinase</fullName>
        <shortName evidence="11">AK</shortName>
        <ecNumber evidence="4 11">2.7.1.20</ecNumber>
    </recommendedName>
    <alternativeName>
        <fullName evidence="11">Adenosine 5'-phosphotransferase</fullName>
    </alternativeName>
</protein>
<dbReference type="AlphaFoldDB" id="A0AAE0G3Y7"/>
<dbReference type="Pfam" id="PF00294">
    <property type="entry name" value="PfkB"/>
    <property type="match status" value="1"/>
</dbReference>
<keyword evidence="11" id="KW-0460">Magnesium</keyword>
<keyword evidence="14" id="KW-1185">Reference proteome</keyword>
<sequence>MAGGKAGVLLCMGNPLLDISSVVDQAFLDKWDLKMGNAILAEEKHAPMYTEMVEKLPVEYVAGGATQNSARVAQWMIQTPGAVSYIGCIGKDKFGEQLKKAAIKDGVNVQYLEDPSAPTGTCAVGVLGGERTLCANLGAANNYKVEDLELPAKWSIAENAKFYYMAGFFITVCPPAIMKVAKHAAENNKTFMMNLAAPFIMQVPPFWAALNEALPYIDVLFANETEAVTFAEVSGWETRDVAEIALKIAKMPKTNGAQCRTVVFTQGADPTVVVHNGKVRRYPVIYLPKEELVDTNGAGDAFVGGFLSQLVCGKGMEECCRAGNFAANTIIQRSGCTFPDTPTFDWA</sequence>
<comment type="catalytic activity">
    <reaction evidence="11">
        <text>adenosine + ATP = AMP + ADP + H(+)</text>
        <dbReference type="Rhea" id="RHEA:20824"/>
        <dbReference type="ChEBI" id="CHEBI:15378"/>
        <dbReference type="ChEBI" id="CHEBI:16335"/>
        <dbReference type="ChEBI" id="CHEBI:30616"/>
        <dbReference type="ChEBI" id="CHEBI:456215"/>
        <dbReference type="ChEBI" id="CHEBI:456216"/>
        <dbReference type="EC" id="2.7.1.20"/>
    </reaction>
</comment>
<keyword evidence="5 11" id="KW-0808">Transferase</keyword>
<comment type="cofactor">
    <cofactor evidence="1 11">
        <name>Mg(2+)</name>
        <dbReference type="ChEBI" id="CHEBI:18420"/>
    </cofactor>
</comment>
<dbReference type="CDD" id="cd01168">
    <property type="entry name" value="adenosine_kinase"/>
    <property type="match status" value="1"/>
</dbReference>
<dbReference type="GO" id="GO:0005634">
    <property type="term" value="C:nucleus"/>
    <property type="evidence" value="ECO:0007669"/>
    <property type="project" value="TreeGrafter"/>
</dbReference>
<evidence type="ECO:0000256" key="5">
    <source>
        <dbReference type="ARBA" id="ARBA00022679"/>
    </source>
</evidence>
<keyword evidence="9 11" id="KW-0067">ATP-binding</keyword>
<comment type="pathway">
    <text evidence="2 11">Purine metabolism; AMP biosynthesis via salvage pathway; AMP from adenosine: step 1/1.</text>
</comment>
<proteinExistence type="inferred from homology"/>
<evidence type="ECO:0000256" key="8">
    <source>
        <dbReference type="ARBA" id="ARBA00022777"/>
    </source>
</evidence>
<reference evidence="13 14" key="1">
    <citation type="journal article" date="2015" name="Genome Biol. Evol.">
        <title>Comparative Genomics of a Bacterivorous Green Alga Reveals Evolutionary Causalities and Consequences of Phago-Mixotrophic Mode of Nutrition.</title>
        <authorList>
            <person name="Burns J.A."/>
            <person name="Paasch A."/>
            <person name="Narechania A."/>
            <person name="Kim E."/>
        </authorList>
    </citation>
    <scope>NUCLEOTIDE SEQUENCE [LARGE SCALE GENOMIC DNA]</scope>
    <source>
        <strain evidence="13 14">PLY_AMNH</strain>
    </source>
</reference>
<organism evidence="13 14">
    <name type="scientific">Cymbomonas tetramitiformis</name>
    <dbReference type="NCBI Taxonomy" id="36881"/>
    <lineage>
        <taxon>Eukaryota</taxon>
        <taxon>Viridiplantae</taxon>
        <taxon>Chlorophyta</taxon>
        <taxon>Pyramimonadophyceae</taxon>
        <taxon>Pyramimonadales</taxon>
        <taxon>Pyramimonadaceae</taxon>
        <taxon>Cymbomonas</taxon>
    </lineage>
</organism>
<feature type="active site" description="Proton acceptor" evidence="10">
    <location>
        <position position="300"/>
    </location>
</feature>
<dbReference type="Proteomes" id="UP001190700">
    <property type="component" value="Unassembled WGS sequence"/>
</dbReference>
<feature type="domain" description="Carbohydrate kinase PfkB" evidence="12">
    <location>
        <begin position="28"/>
        <end position="341"/>
    </location>
</feature>
<evidence type="ECO:0000259" key="12">
    <source>
        <dbReference type="Pfam" id="PF00294"/>
    </source>
</evidence>
<evidence type="ECO:0000256" key="10">
    <source>
        <dbReference type="PIRSR" id="PIRSR601805-1"/>
    </source>
</evidence>
<dbReference type="PANTHER" id="PTHR45769">
    <property type="entry name" value="ADENOSINE KINASE"/>
    <property type="match status" value="1"/>
</dbReference>
<dbReference type="InterPro" id="IPR002173">
    <property type="entry name" value="Carboh/pur_kinase_PfkB_CS"/>
</dbReference>
<evidence type="ECO:0000256" key="7">
    <source>
        <dbReference type="ARBA" id="ARBA00022741"/>
    </source>
</evidence>
<accession>A0AAE0G3Y7</accession>
<evidence type="ECO:0000256" key="11">
    <source>
        <dbReference type="RuleBase" id="RU368116"/>
    </source>
</evidence>
<keyword evidence="8 11" id="KW-0418">Kinase</keyword>
<dbReference type="GO" id="GO:0006144">
    <property type="term" value="P:purine nucleobase metabolic process"/>
    <property type="evidence" value="ECO:0007669"/>
    <property type="project" value="TreeGrafter"/>
</dbReference>
<evidence type="ECO:0000256" key="9">
    <source>
        <dbReference type="ARBA" id="ARBA00022840"/>
    </source>
</evidence>
<dbReference type="Gene3D" id="3.40.1190.20">
    <property type="match status" value="1"/>
</dbReference>
<dbReference type="Gene3D" id="3.30.1110.10">
    <property type="match status" value="1"/>
</dbReference>
<dbReference type="PANTHER" id="PTHR45769:SF3">
    <property type="entry name" value="ADENOSINE KINASE"/>
    <property type="match status" value="1"/>
</dbReference>
<dbReference type="InterPro" id="IPR029056">
    <property type="entry name" value="Ribokinase-like"/>
</dbReference>
<evidence type="ECO:0000313" key="14">
    <source>
        <dbReference type="Proteomes" id="UP001190700"/>
    </source>
</evidence>
<name>A0AAE0G3Y7_9CHLO</name>
<dbReference type="SUPFAM" id="SSF53613">
    <property type="entry name" value="Ribokinase-like"/>
    <property type="match status" value="1"/>
</dbReference>
<comment type="caution">
    <text evidence="13">The sequence shown here is derived from an EMBL/GenBank/DDBJ whole genome shotgun (WGS) entry which is preliminary data.</text>
</comment>
<evidence type="ECO:0000256" key="2">
    <source>
        <dbReference type="ARBA" id="ARBA00004801"/>
    </source>
</evidence>
<evidence type="ECO:0000256" key="3">
    <source>
        <dbReference type="ARBA" id="ARBA00010688"/>
    </source>
</evidence>
<evidence type="ECO:0000256" key="1">
    <source>
        <dbReference type="ARBA" id="ARBA00001946"/>
    </source>
</evidence>
<evidence type="ECO:0000256" key="4">
    <source>
        <dbReference type="ARBA" id="ARBA00012119"/>
    </source>
</evidence>
<comment type="similarity">
    <text evidence="3 11">Belongs to the carbohydrate kinase PfkB family.</text>
</comment>
<dbReference type="GO" id="GO:0005829">
    <property type="term" value="C:cytosol"/>
    <property type="evidence" value="ECO:0007669"/>
    <property type="project" value="TreeGrafter"/>
</dbReference>
<dbReference type="InterPro" id="IPR011611">
    <property type="entry name" value="PfkB_dom"/>
</dbReference>
<evidence type="ECO:0000313" key="13">
    <source>
        <dbReference type="EMBL" id="KAK3270456.1"/>
    </source>
</evidence>
<dbReference type="FunFam" id="3.40.1190.20:FF:000006">
    <property type="entry name" value="Adenosine kinase 2"/>
    <property type="match status" value="1"/>
</dbReference>
<comment type="function">
    <text evidence="11">ATP dependent phosphorylation of adenosine and other related nucleoside analogs to monophosphate derivatives.</text>
</comment>
<evidence type="ECO:0000256" key="6">
    <source>
        <dbReference type="ARBA" id="ARBA00022726"/>
    </source>
</evidence>
<dbReference type="EC" id="2.7.1.20" evidence="4 11"/>
<dbReference type="PROSITE" id="PS00584">
    <property type="entry name" value="PFKB_KINASES_2"/>
    <property type="match status" value="1"/>
</dbReference>